<dbReference type="SUPFAM" id="SSF56112">
    <property type="entry name" value="Protein kinase-like (PK-like)"/>
    <property type="match status" value="1"/>
</dbReference>
<dbReference type="PROSITE" id="PS50011">
    <property type="entry name" value="PROTEIN_KINASE_DOM"/>
    <property type="match status" value="1"/>
</dbReference>
<dbReference type="AlphaFoldDB" id="A0A8S3Q028"/>
<dbReference type="InterPro" id="IPR031569">
    <property type="entry name" value="ApeC"/>
</dbReference>
<dbReference type="PANTHER" id="PTHR19324">
    <property type="entry name" value="PERFORIN-LIKE PROTEIN 1"/>
    <property type="match status" value="1"/>
</dbReference>
<feature type="compositionally biased region" description="Basic and acidic residues" evidence="1">
    <location>
        <begin position="881"/>
        <end position="891"/>
    </location>
</feature>
<dbReference type="GO" id="GO:0004713">
    <property type="term" value="F:protein tyrosine kinase activity"/>
    <property type="evidence" value="ECO:0007669"/>
    <property type="project" value="InterPro"/>
</dbReference>
<gene>
    <name evidence="4" type="ORF">MEDL_5292</name>
</gene>
<proteinExistence type="predicted"/>
<evidence type="ECO:0000256" key="1">
    <source>
        <dbReference type="SAM" id="MobiDB-lite"/>
    </source>
</evidence>
<dbReference type="SMART" id="SM00219">
    <property type="entry name" value="TyrKc"/>
    <property type="match status" value="1"/>
</dbReference>
<keyword evidence="5" id="KW-1185">Reference proteome</keyword>
<feature type="region of interest" description="Disordered" evidence="1">
    <location>
        <begin position="802"/>
        <end position="827"/>
    </location>
</feature>
<accession>A0A8S3Q028</accession>
<dbReference type="InterPro" id="IPR020635">
    <property type="entry name" value="Tyr_kinase_cat_dom"/>
</dbReference>
<feature type="region of interest" description="Disordered" evidence="1">
    <location>
        <begin position="840"/>
        <end position="919"/>
    </location>
</feature>
<organism evidence="4 5">
    <name type="scientific">Mytilus edulis</name>
    <name type="common">Blue mussel</name>
    <dbReference type="NCBI Taxonomy" id="6550"/>
    <lineage>
        <taxon>Eukaryota</taxon>
        <taxon>Metazoa</taxon>
        <taxon>Spiralia</taxon>
        <taxon>Lophotrochozoa</taxon>
        <taxon>Mollusca</taxon>
        <taxon>Bivalvia</taxon>
        <taxon>Autobranchia</taxon>
        <taxon>Pteriomorphia</taxon>
        <taxon>Mytilida</taxon>
        <taxon>Mytiloidea</taxon>
        <taxon>Mytilidae</taxon>
        <taxon>Mytilinae</taxon>
        <taxon>Mytilus</taxon>
    </lineage>
</organism>
<dbReference type="GO" id="GO:0005524">
    <property type="term" value="F:ATP binding"/>
    <property type="evidence" value="ECO:0007669"/>
    <property type="project" value="InterPro"/>
</dbReference>
<feature type="region of interest" description="Disordered" evidence="1">
    <location>
        <begin position="559"/>
        <end position="595"/>
    </location>
</feature>
<feature type="compositionally biased region" description="Polar residues" evidence="1">
    <location>
        <begin position="802"/>
        <end position="811"/>
    </location>
</feature>
<sequence>MLSILTLVLTVSLAHAVLWPKGTYTLVKPKSGCPYGWKEGWRHQDNEDSRNSNSIPPNHQFYGTFGRNMQFYYCTKDAHSTSGSQNWPRGNYCILKQISCPPGFETGYIKWDDEDSRNANSKGGVLPSGNFDRNTLIYYCCRSDGYYMNGIDLPKNKPFYLLRYTSPCQRVKGMSVLEHAVLTDDEDKRNANGQGGSHPLKTGGKNTKLYYSGQVANYGTPTEQLLEYIVFQDLKPQKWPCIPKDGLPSLFEQLKHNNTQDRDVIRKSYFNIRKSQRRILNVLQITKADIKTPDQPIIQAKHNFIAVTEPVTVDFVQSLPHLDKQTCTEILQLLDTPSREERRNMPGNYQLILKYKLHKSTNLLELAFKHFCGDPDENGYEYLKIVQKIVKFIGEMHKRNWILRDLCADNIFVLDTNQEITMPRLGRMLWFDSNGVLDDCIIDEVKEDRRRWLPIEVLQNGQYSKEGDIYMFAMVIYELYMALDVHQHDNMASELECAPFATVSISELLKTLYSGEVPMQPDYCPDWLYDIMKLCWNRDRTRRPTTNYIIKEIKRNMETSTNQVSSDSDQEKYEVPEGSEPEGGYEHLKKTNSIDSENYDSLDSESFDSLDDISLDKFNPSVETTCHWPIISIPKYGNTNPFKVNRQQTCSFESRTSSFTKDNVQFSCVNSDTESELSTFKHHNVQSKHRSASRRSFPSNGFKFADIITSEREYEYRNDYQYQYTDAKSKETSQTFKGISFHSNSISKAEASASSINGAAVVFKEKDKNINEGINQNCKEDQFNGNNASNASSFYCHMDLNSQSSTETSPKNTRKPETCKTSKQSTTPCDIRSIDFQGRETSSASSCSSNRFETPAKINGENTPYKSKTESGKTTNVYTADDDKFSDRSRESSTYCHMDNTADEDTESESYKDSESLSNANLCSRSEDNYLAVVYADD</sequence>
<dbReference type="EMBL" id="CAJPWZ010000308">
    <property type="protein sequence ID" value="CAG2189970.1"/>
    <property type="molecule type" value="Genomic_DNA"/>
</dbReference>
<reference evidence="4" key="1">
    <citation type="submission" date="2021-03" db="EMBL/GenBank/DDBJ databases">
        <authorList>
            <person name="Bekaert M."/>
        </authorList>
    </citation>
    <scope>NUCLEOTIDE SEQUENCE</scope>
</reference>
<keyword evidence="2" id="KW-0732">Signal</keyword>
<feature type="compositionally biased region" description="Polar residues" evidence="1">
    <location>
        <begin position="840"/>
        <end position="852"/>
    </location>
</feature>
<feature type="compositionally biased region" description="Polar residues" evidence="1">
    <location>
        <begin position="860"/>
        <end position="878"/>
    </location>
</feature>
<evidence type="ECO:0000256" key="2">
    <source>
        <dbReference type="SAM" id="SignalP"/>
    </source>
</evidence>
<dbReference type="InterPro" id="IPR001245">
    <property type="entry name" value="Ser-Thr/Tyr_kinase_cat_dom"/>
</dbReference>
<feature type="domain" description="Protein kinase" evidence="3">
    <location>
        <begin position="251"/>
        <end position="557"/>
    </location>
</feature>
<dbReference type="InterPro" id="IPR011009">
    <property type="entry name" value="Kinase-like_dom_sf"/>
</dbReference>
<feature type="chain" id="PRO_5035867746" description="Protein kinase domain-containing protein" evidence="2">
    <location>
        <begin position="17"/>
        <end position="938"/>
    </location>
</feature>
<dbReference type="InterPro" id="IPR000719">
    <property type="entry name" value="Prot_kinase_dom"/>
</dbReference>
<evidence type="ECO:0000313" key="5">
    <source>
        <dbReference type="Proteomes" id="UP000683360"/>
    </source>
</evidence>
<protein>
    <recommendedName>
        <fullName evidence="3">Protein kinase domain-containing protein</fullName>
    </recommendedName>
</protein>
<name>A0A8S3Q028_MYTED</name>
<feature type="signal peptide" evidence="2">
    <location>
        <begin position="1"/>
        <end position="16"/>
    </location>
</feature>
<dbReference type="OrthoDB" id="6147007at2759"/>
<comment type="caution">
    <text evidence="4">The sequence shown here is derived from an EMBL/GenBank/DDBJ whole genome shotgun (WGS) entry which is preliminary data.</text>
</comment>
<dbReference type="PANTHER" id="PTHR19324:SF33">
    <property type="entry name" value="MUCIN-5AC"/>
    <property type="match status" value="1"/>
</dbReference>
<evidence type="ECO:0000313" key="4">
    <source>
        <dbReference type="EMBL" id="CAG2189970.1"/>
    </source>
</evidence>
<dbReference type="Pfam" id="PF16977">
    <property type="entry name" value="ApeC"/>
    <property type="match status" value="1"/>
</dbReference>
<dbReference type="Pfam" id="PF07714">
    <property type="entry name" value="PK_Tyr_Ser-Thr"/>
    <property type="match status" value="1"/>
</dbReference>
<dbReference type="Gene3D" id="1.10.510.10">
    <property type="entry name" value="Transferase(Phosphotransferase) domain 1"/>
    <property type="match status" value="1"/>
</dbReference>
<evidence type="ECO:0000259" key="3">
    <source>
        <dbReference type="PROSITE" id="PS50011"/>
    </source>
</evidence>
<dbReference type="Proteomes" id="UP000683360">
    <property type="component" value="Unassembled WGS sequence"/>
</dbReference>